<keyword evidence="2" id="KW-1185">Reference proteome</keyword>
<evidence type="ECO:0000313" key="1">
    <source>
        <dbReference type="EMBL" id="MFC3811810.1"/>
    </source>
</evidence>
<dbReference type="EMBL" id="JBHRYQ010000001">
    <property type="protein sequence ID" value="MFC3811810.1"/>
    <property type="molecule type" value="Genomic_DNA"/>
</dbReference>
<organism evidence="1 2">
    <name type="scientific">Lacihabitans lacunae</name>
    <dbReference type="NCBI Taxonomy" id="1028214"/>
    <lineage>
        <taxon>Bacteria</taxon>
        <taxon>Pseudomonadati</taxon>
        <taxon>Bacteroidota</taxon>
        <taxon>Cytophagia</taxon>
        <taxon>Cytophagales</taxon>
        <taxon>Leadbetterellaceae</taxon>
        <taxon>Lacihabitans</taxon>
    </lineage>
</organism>
<proteinExistence type="predicted"/>
<dbReference type="Proteomes" id="UP001595616">
    <property type="component" value="Unassembled WGS sequence"/>
</dbReference>
<protein>
    <submittedName>
        <fullName evidence="1">Uncharacterized protein</fullName>
    </submittedName>
</protein>
<dbReference type="RefSeq" id="WP_379838658.1">
    <property type="nucleotide sequence ID" value="NZ_JBHRYQ010000001.1"/>
</dbReference>
<accession>A0ABV7YZU8</accession>
<gene>
    <name evidence="1" type="ORF">ACFOOI_14190</name>
</gene>
<evidence type="ECO:0000313" key="2">
    <source>
        <dbReference type="Proteomes" id="UP001595616"/>
    </source>
</evidence>
<sequence length="70" mass="7989">MARIIVPKHLVESNHEITTLLKNHFPDLSSESSSSFSHNFYDTNKGDYQTLTPILRREKGTLSIMGFACY</sequence>
<name>A0ABV7YZU8_9BACT</name>
<reference evidence="2" key="1">
    <citation type="journal article" date="2019" name="Int. J. Syst. Evol. Microbiol.">
        <title>The Global Catalogue of Microorganisms (GCM) 10K type strain sequencing project: providing services to taxonomists for standard genome sequencing and annotation.</title>
        <authorList>
            <consortium name="The Broad Institute Genomics Platform"/>
            <consortium name="The Broad Institute Genome Sequencing Center for Infectious Disease"/>
            <person name="Wu L."/>
            <person name="Ma J."/>
        </authorList>
    </citation>
    <scope>NUCLEOTIDE SEQUENCE [LARGE SCALE GENOMIC DNA]</scope>
    <source>
        <strain evidence="2">CECT 7956</strain>
    </source>
</reference>
<comment type="caution">
    <text evidence="1">The sequence shown here is derived from an EMBL/GenBank/DDBJ whole genome shotgun (WGS) entry which is preliminary data.</text>
</comment>